<dbReference type="EMBL" id="FNRL01000010">
    <property type="protein sequence ID" value="SEA60062.1"/>
    <property type="molecule type" value="Genomic_DNA"/>
</dbReference>
<dbReference type="PROSITE" id="PS51257">
    <property type="entry name" value="PROKAR_LIPOPROTEIN"/>
    <property type="match status" value="1"/>
</dbReference>
<dbReference type="RefSeq" id="WP_139170147.1">
    <property type="nucleotide sequence ID" value="NZ_BKAT01000007.1"/>
</dbReference>
<accession>A0A1H4CJ15</accession>
<gene>
    <name evidence="1" type="ORF">SAMN05660909_02653</name>
</gene>
<evidence type="ECO:0000313" key="1">
    <source>
        <dbReference type="EMBL" id="SEA60062.1"/>
    </source>
</evidence>
<dbReference type="Proteomes" id="UP000199656">
    <property type="component" value="Unassembled WGS sequence"/>
</dbReference>
<dbReference type="AlphaFoldDB" id="A0A1H4CJ15"/>
<name>A0A1H4CJ15_9BACT</name>
<dbReference type="OrthoDB" id="9874415at2"/>
<organism evidence="1 2">
    <name type="scientific">Chitinophaga terrae</name>
    <name type="common">ex Kim and Jung 2007</name>
    <dbReference type="NCBI Taxonomy" id="408074"/>
    <lineage>
        <taxon>Bacteria</taxon>
        <taxon>Pseudomonadati</taxon>
        <taxon>Bacteroidota</taxon>
        <taxon>Chitinophagia</taxon>
        <taxon>Chitinophagales</taxon>
        <taxon>Chitinophagaceae</taxon>
        <taxon>Chitinophaga</taxon>
    </lineage>
</organism>
<protein>
    <submittedName>
        <fullName evidence="1">Uncharacterized protein</fullName>
    </submittedName>
</protein>
<sequence length="182" mass="21016">MKKRKLFLLAVATLTFACKKESKPSDDKVIGSWSAYVQIKMNEDWPVVNLDSVQQHGNVNYVFNRDFSGSITKVDVVFTTPPVPRPIDISKWFPAAAGTIVYNPSVELNHKLKTERIFWQFNSQEKQLLILDSLHTLTEIWPLDEINDRYITSVPVLTPLILPFPSTDQEIKRDMRIMLIRK</sequence>
<keyword evidence="2" id="KW-1185">Reference proteome</keyword>
<proteinExistence type="predicted"/>
<reference evidence="2" key="1">
    <citation type="submission" date="2016-10" db="EMBL/GenBank/DDBJ databases">
        <authorList>
            <person name="Varghese N."/>
            <person name="Submissions S."/>
        </authorList>
    </citation>
    <scope>NUCLEOTIDE SEQUENCE [LARGE SCALE GENOMIC DNA]</scope>
    <source>
        <strain evidence="2">DSM 23920</strain>
    </source>
</reference>
<dbReference type="STRING" id="408074.SAMN05660909_02653"/>
<evidence type="ECO:0000313" key="2">
    <source>
        <dbReference type="Proteomes" id="UP000199656"/>
    </source>
</evidence>